<dbReference type="InterPro" id="IPR033395">
    <property type="entry name" value="DUF5106"/>
</dbReference>
<feature type="chain" id="PRO_5020504243" evidence="1">
    <location>
        <begin position="22"/>
        <end position="498"/>
    </location>
</feature>
<feature type="signal peptide" evidence="1">
    <location>
        <begin position="1"/>
        <end position="21"/>
    </location>
</feature>
<keyword evidence="4" id="KW-1185">Reference proteome</keyword>
<dbReference type="Pfam" id="PF17127">
    <property type="entry name" value="DUF5106"/>
    <property type="match status" value="1"/>
</dbReference>
<dbReference type="InterPro" id="IPR013766">
    <property type="entry name" value="Thioredoxin_domain"/>
</dbReference>
<dbReference type="EMBL" id="SODV01000001">
    <property type="protein sequence ID" value="TDW99552.1"/>
    <property type="molecule type" value="Genomic_DNA"/>
</dbReference>
<comment type="caution">
    <text evidence="3">The sequence shown here is derived from an EMBL/GenBank/DDBJ whole genome shotgun (WGS) entry which is preliminary data.</text>
</comment>
<dbReference type="PROSITE" id="PS51352">
    <property type="entry name" value="THIOREDOXIN_2"/>
    <property type="match status" value="1"/>
</dbReference>
<dbReference type="SUPFAM" id="SSF52833">
    <property type="entry name" value="Thioredoxin-like"/>
    <property type="match status" value="1"/>
</dbReference>
<dbReference type="Proteomes" id="UP000294498">
    <property type="component" value="Unassembled WGS sequence"/>
</dbReference>
<keyword evidence="1" id="KW-0732">Signal</keyword>
<dbReference type="InterPro" id="IPR000866">
    <property type="entry name" value="AhpC/TSA"/>
</dbReference>
<dbReference type="Pfam" id="PF00578">
    <property type="entry name" value="AhpC-TSA"/>
    <property type="match status" value="1"/>
</dbReference>
<dbReference type="Gene3D" id="3.40.30.10">
    <property type="entry name" value="Glutaredoxin"/>
    <property type="match status" value="1"/>
</dbReference>
<gene>
    <name evidence="3" type="ORF">EDB95_0562</name>
</gene>
<evidence type="ECO:0000256" key="1">
    <source>
        <dbReference type="SAM" id="SignalP"/>
    </source>
</evidence>
<evidence type="ECO:0000313" key="3">
    <source>
        <dbReference type="EMBL" id="TDW99552.1"/>
    </source>
</evidence>
<proteinExistence type="predicted"/>
<dbReference type="OrthoDB" id="6399635at2"/>
<sequence length="498" mass="56798">MKGALALFLLAAAWPSSSLLAQGYDIKVTFKPYTRGFIYLAHYFGKPVYVKDSLPLGPGSTVEFKGREPLEGGIYMVVNPAKNQMVEMLIDSGSAKQHFSVVADSADLVHGTHFTGSPDNDVFSSYQAYAAGQYTRMRPLQQALSTAKTHADSTRLIDQIQSINKATADYRTNLMKVNPSSFLATLFALMQEPVIPPAPKLSNGRPDSLFAYRYYKAHYWDGIAFNDGRLLFTPIFEPKLNDYFTRLVSPEPDSLKEEVNYMILYSRSDPTMFKYFITKFTNDYATPKYMGQDAVFLDLFEKYYQTGQVDWLTDAQKKAIYDRAYSIMANQLGDPAADMSLLDTADRKLSLYSVQAPFTVVCFWDPDCGHCQKIVPELDSIYVAKWKQLGVKVWAVLIDTVKTDVAKIAPEKAHWMKYIRDHHLDDWLNVYQTPAMKQEDIDAKRAGFRQLYDVYQTPTIYLLDEQKKIVGKKLTWEQVDELIQRKMQRAHTTNPVSR</sequence>
<dbReference type="GO" id="GO:0016209">
    <property type="term" value="F:antioxidant activity"/>
    <property type="evidence" value="ECO:0007669"/>
    <property type="project" value="InterPro"/>
</dbReference>
<feature type="domain" description="Thioredoxin" evidence="2">
    <location>
        <begin position="330"/>
        <end position="492"/>
    </location>
</feature>
<reference evidence="3 4" key="1">
    <citation type="submission" date="2019-03" db="EMBL/GenBank/DDBJ databases">
        <title>Genomic Encyclopedia of Type Strains, Phase IV (KMG-IV): sequencing the most valuable type-strain genomes for metagenomic binning, comparative biology and taxonomic classification.</title>
        <authorList>
            <person name="Goeker M."/>
        </authorList>
    </citation>
    <scope>NUCLEOTIDE SEQUENCE [LARGE SCALE GENOMIC DNA]</scope>
    <source>
        <strain evidence="3 4">DSM 100059</strain>
    </source>
</reference>
<name>A0A4V6Q9Y4_9BACT</name>
<protein>
    <submittedName>
        <fullName evidence="3">AhpC/TSA family protein</fullName>
    </submittedName>
</protein>
<dbReference type="GO" id="GO:0016491">
    <property type="term" value="F:oxidoreductase activity"/>
    <property type="evidence" value="ECO:0007669"/>
    <property type="project" value="InterPro"/>
</dbReference>
<dbReference type="AlphaFoldDB" id="A0A4V6Q9Y4"/>
<evidence type="ECO:0000313" key="4">
    <source>
        <dbReference type="Proteomes" id="UP000294498"/>
    </source>
</evidence>
<accession>A0A4V6Q9Y4</accession>
<dbReference type="InterPro" id="IPR036249">
    <property type="entry name" value="Thioredoxin-like_sf"/>
</dbReference>
<organism evidence="3 4">
    <name type="scientific">Dinghuibacter silviterrae</name>
    <dbReference type="NCBI Taxonomy" id="1539049"/>
    <lineage>
        <taxon>Bacteria</taxon>
        <taxon>Pseudomonadati</taxon>
        <taxon>Bacteroidota</taxon>
        <taxon>Chitinophagia</taxon>
        <taxon>Chitinophagales</taxon>
        <taxon>Chitinophagaceae</taxon>
        <taxon>Dinghuibacter</taxon>
    </lineage>
</organism>
<evidence type="ECO:0000259" key="2">
    <source>
        <dbReference type="PROSITE" id="PS51352"/>
    </source>
</evidence>